<dbReference type="NCBIfam" id="TIGR00229">
    <property type="entry name" value="sensory_box"/>
    <property type="match status" value="1"/>
</dbReference>
<sequence>MLLRNAMDLLDEGVLISDEEYTITYVNPAYVKMFQLEEERIVGEKLNHLYPDLAPEKKLLSKSIQEKKDIGFEGMDFHWQGRDMVLHFYTKRFTHEGESFVLIRIFDMTEQSKREKELIHMIEEMTANIVTIAKGYALLPLQPILREEQRDILLARVPVLCQEQNVSRLAIQFSGITSIDEEWAVLLKNLMMSLRLLGIEVVLAGMRPQVVVQFAQNHIQLDGVRTFMNVQQATKYFLETGLKPRFE</sequence>
<dbReference type="InterPro" id="IPR035965">
    <property type="entry name" value="PAS-like_dom_sf"/>
</dbReference>
<evidence type="ECO:0000313" key="3">
    <source>
        <dbReference type="EMBL" id="SDP38900.1"/>
    </source>
</evidence>
<accession>A0A1H0SAY8</accession>
<dbReference type="SUPFAM" id="SSF55785">
    <property type="entry name" value="PYP-like sensor domain (PAS domain)"/>
    <property type="match status" value="1"/>
</dbReference>
<dbReference type="SMART" id="SM00091">
    <property type="entry name" value="PAS"/>
    <property type="match status" value="1"/>
</dbReference>
<feature type="domain" description="PAS" evidence="1">
    <location>
        <begin position="1"/>
        <end position="52"/>
    </location>
</feature>
<keyword evidence="4" id="KW-1185">Reference proteome</keyword>
<dbReference type="EMBL" id="FNIZ01000017">
    <property type="protein sequence ID" value="SDP38900.1"/>
    <property type="molecule type" value="Genomic_DNA"/>
</dbReference>
<dbReference type="SUPFAM" id="SSF52091">
    <property type="entry name" value="SpoIIaa-like"/>
    <property type="match status" value="1"/>
</dbReference>
<dbReference type="InterPro" id="IPR002645">
    <property type="entry name" value="STAS_dom"/>
</dbReference>
<dbReference type="InterPro" id="IPR000014">
    <property type="entry name" value="PAS"/>
</dbReference>
<dbReference type="CDD" id="cd07041">
    <property type="entry name" value="STAS_RsbR_RsbS_like"/>
    <property type="match status" value="1"/>
</dbReference>
<protein>
    <submittedName>
        <fullName evidence="3">PAS domain S-box-containing protein</fullName>
    </submittedName>
</protein>
<feature type="domain" description="STAS" evidence="2">
    <location>
        <begin position="145"/>
        <end position="237"/>
    </location>
</feature>
<proteinExistence type="predicted"/>
<evidence type="ECO:0000259" key="1">
    <source>
        <dbReference type="PROSITE" id="PS50112"/>
    </source>
</evidence>
<dbReference type="Proteomes" id="UP000198860">
    <property type="component" value="Unassembled WGS sequence"/>
</dbReference>
<dbReference type="STRING" id="240303.SAMN05421677_11797"/>
<dbReference type="PROSITE" id="PS50801">
    <property type="entry name" value="STAS"/>
    <property type="match status" value="1"/>
</dbReference>
<dbReference type="OrthoDB" id="2842384at2"/>
<dbReference type="CDD" id="cd00130">
    <property type="entry name" value="PAS"/>
    <property type="match status" value="1"/>
</dbReference>
<dbReference type="InterPro" id="IPR051932">
    <property type="entry name" value="Bact_StressResp_Reg"/>
</dbReference>
<evidence type="ECO:0000259" key="2">
    <source>
        <dbReference type="PROSITE" id="PS50801"/>
    </source>
</evidence>
<dbReference type="InterPro" id="IPR013767">
    <property type="entry name" value="PAS_fold"/>
</dbReference>
<dbReference type="Pfam" id="PF01740">
    <property type="entry name" value="STAS"/>
    <property type="match status" value="1"/>
</dbReference>
<gene>
    <name evidence="3" type="ORF">SAMN05421677_11797</name>
</gene>
<dbReference type="AlphaFoldDB" id="A0A1H0SAY8"/>
<dbReference type="PROSITE" id="PS50112">
    <property type="entry name" value="PAS"/>
    <property type="match status" value="1"/>
</dbReference>
<dbReference type="Gene3D" id="3.30.450.20">
    <property type="entry name" value="PAS domain"/>
    <property type="match status" value="1"/>
</dbReference>
<dbReference type="InterPro" id="IPR036513">
    <property type="entry name" value="STAS_dom_sf"/>
</dbReference>
<name>A0A1H0SAY8_HALAD</name>
<dbReference type="GO" id="GO:0006355">
    <property type="term" value="P:regulation of DNA-templated transcription"/>
    <property type="evidence" value="ECO:0007669"/>
    <property type="project" value="InterPro"/>
</dbReference>
<evidence type="ECO:0000313" key="4">
    <source>
        <dbReference type="Proteomes" id="UP000198860"/>
    </source>
</evidence>
<reference evidence="4" key="1">
    <citation type="submission" date="2016-10" db="EMBL/GenBank/DDBJ databases">
        <authorList>
            <person name="Varghese N."/>
            <person name="Submissions S."/>
        </authorList>
    </citation>
    <scope>NUCLEOTIDE SEQUENCE [LARGE SCALE GENOMIC DNA]</scope>
    <source>
        <strain evidence="4">CGMCC 1.3703</strain>
    </source>
</reference>
<dbReference type="PANTHER" id="PTHR33745">
    <property type="entry name" value="RSBT ANTAGONIST PROTEIN RSBS-RELATED"/>
    <property type="match status" value="1"/>
</dbReference>
<dbReference type="RefSeq" id="WP_089653913.1">
    <property type="nucleotide sequence ID" value="NZ_FNIZ01000017.1"/>
</dbReference>
<organism evidence="3 4">
    <name type="scientific">Halobacillus aidingensis</name>
    <dbReference type="NCBI Taxonomy" id="240303"/>
    <lineage>
        <taxon>Bacteria</taxon>
        <taxon>Bacillati</taxon>
        <taxon>Bacillota</taxon>
        <taxon>Bacilli</taxon>
        <taxon>Bacillales</taxon>
        <taxon>Bacillaceae</taxon>
        <taxon>Halobacillus</taxon>
    </lineage>
</organism>
<dbReference type="Gene3D" id="3.30.750.24">
    <property type="entry name" value="STAS domain"/>
    <property type="match status" value="1"/>
</dbReference>
<dbReference type="Pfam" id="PF00989">
    <property type="entry name" value="PAS"/>
    <property type="match status" value="1"/>
</dbReference>